<sequence length="61" mass="6890">LAQFGLVFFAASVLIAICLCLGDRNEGEMSAYSVFNPNCERLLGQITAEHFERDVLRRRID</sequence>
<protein>
    <submittedName>
        <fullName evidence="4">SAYSvFN domain-containing protein</fullName>
    </submittedName>
</protein>
<dbReference type="Pfam" id="PF10260">
    <property type="entry name" value="SAYSvFN"/>
    <property type="match status" value="1"/>
</dbReference>
<keyword evidence="1" id="KW-0732">Signal</keyword>
<dbReference type="PANTHER" id="PTHR13527">
    <property type="entry name" value="SAYSVFN DOMAIN-CONTAINING PROTEIN 1"/>
    <property type="match status" value="1"/>
</dbReference>
<evidence type="ECO:0000313" key="3">
    <source>
        <dbReference type="Proteomes" id="UP000035642"/>
    </source>
</evidence>
<evidence type="ECO:0000313" key="4">
    <source>
        <dbReference type="WBParaSite" id="ACAC_0000147501-mRNA-1"/>
    </source>
</evidence>
<feature type="chain" id="PRO_5005326327" evidence="1">
    <location>
        <begin position="23"/>
        <end position="61"/>
    </location>
</feature>
<reference evidence="4" key="2">
    <citation type="submission" date="2017-02" db="UniProtKB">
        <authorList>
            <consortium name="WormBaseParasite"/>
        </authorList>
    </citation>
    <scope>IDENTIFICATION</scope>
</reference>
<feature type="signal peptide" evidence="1">
    <location>
        <begin position="1"/>
        <end position="22"/>
    </location>
</feature>
<feature type="domain" description="SAYSvFN" evidence="2">
    <location>
        <begin position="2"/>
        <end position="54"/>
    </location>
</feature>
<reference evidence="3" key="1">
    <citation type="submission" date="2012-09" db="EMBL/GenBank/DDBJ databases">
        <authorList>
            <person name="Martin A.A."/>
        </authorList>
    </citation>
    <scope>NUCLEOTIDE SEQUENCE</scope>
</reference>
<evidence type="ECO:0000259" key="2">
    <source>
        <dbReference type="Pfam" id="PF10260"/>
    </source>
</evidence>
<dbReference type="STRING" id="6313.A0A0K0CVT0"/>
<accession>A0A0K0CVT0</accession>
<dbReference type="Proteomes" id="UP000035642">
    <property type="component" value="Unassembled WGS sequence"/>
</dbReference>
<dbReference type="AlphaFoldDB" id="A0A0K0CVT0"/>
<name>A0A0K0CVT0_ANGCA</name>
<dbReference type="WBParaSite" id="ACAC_0000147501-mRNA-1">
    <property type="protein sequence ID" value="ACAC_0000147501-mRNA-1"/>
    <property type="gene ID" value="ACAC_0000147501"/>
</dbReference>
<dbReference type="InterPro" id="IPR039159">
    <property type="entry name" value="SAYSD1"/>
</dbReference>
<organism evidence="3 4">
    <name type="scientific">Angiostrongylus cantonensis</name>
    <name type="common">Rat lungworm</name>
    <dbReference type="NCBI Taxonomy" id="6313"/>
    <lineage>
        <taxon>Eukaryota</taxon>
        <taxon>Metazoa</taxon>
        <taxon>Ecdysozoa</taxon>
        <taxon>Nematoda</taxon>
        <taxon>Chromadorea</taxon>
        <taxon>Rhabditida</taxon>
        <taxon>Rhabditina</taxon>
        <taxon>Rhabditomorpha</taxon>
        <taxon>Strongyloidea</taxon>
        <taxon>Metastrongylidae</taxon>
        <taxon>Angiostrongylus</taxon>
    </lineage>
</organism>
<keyword evidence="3" id="KW-1185">Reference proteome</keyword>
<proteinExistence type="predicted"/>
<dbReference type="PANTHER" id="PTHR13527:SF0">
    <property type="entry name" value="SAYSVFN DOMAIN-CONTAINING PROTEIN 1"/>
    <property type="match status" value="1"/>
</dbReference>
<evidence type="ECO:0000256" key="1">
    <source>
        <dbReference type="SAM" id="SignalP"/>
    </source>
</evidence>
<dbReference type="InterPro" id="IPR019387">
    <property type="entry name" value="SAYSvFN_dom"/>
</dbReference>